<reference evidence="1" key="1">
    <citation type="journal article" date="2017" name="Science">
        <title>Giant viruses with an expanded complement of translation system components.</title>
        <authorList>
            <person name="Schulz F."/>
            <person name="Yutin N."/>
            <person name="Ivanova N.N."/>
            <person name="Ortega D.R."/>
            <person name="Lee T.K."/>
            <person name="Vierheilig J."/>
            <person name="Daims H."/>
            <person name="Horn M."/>
            <person name="Wagner M."/>
            <person name="Jensen G.J."/>
            <person name="Kyrpides N.C."/>
            <person name="Koonin E.V."/>
            <person name="Woyke T."/>
        </authorList>
    </citation>
    <scope>NUCLEOTIDE SEQUENCE</scope>
    <source>
        <strain evidence="1">KNV1</strain>
    </source>
</reference>
<gene>
    <name evidence="1" type="ORF">Klosneuvirus_4_118</name>
</gene>
<organism evidence="1">
    <name type="scientific">Klosneuvirus KNV1</name>
    <dbReference type="NCBI Taxonomy" id="1977640"/>
    <lineage>
        <taxon>Viruses</taxon>
        <taxon>Varidnaviria</taxon>
        <taxon>Bamfordvirae</taxon>
        <taxon>Nucleocytoviricota</taxon>
        <taxon>Megaviricetes</taxon>
        <taxon>Imitervirales</taxon>
        <taxon>Mimiviridae</taxon>
        <taxon>Klosneuvirinae</taxon>
        <taxon>Klosneuvirus</taxon>
    </lineage>
</organism>
<dbReference type="GO" id="GO:0016874">
    <property type="term" value="F:ligase activity"/>
    <property type="evidence" value="ECO:0007669"/>
    <property type="project" value="UniProtKB-KW"/>
</dbReference>
<dbReference type="SUPFAM" id="SSF52540">
    <property type="entry name" value="P-loop containing nucleoside triphosphate hydrolases"/>
    <property type="match status" value="1"/>
</dbReference>
<accession>A0A1V0SKR6</accession>
<evidence type="ECO:0000313" key="1">
    <source>
        <dbReference type="EMBL" id="ARF12303.1"/>
    </source>
</evidence>
<dbReference type="EMBL" id="KY684111">
    <property type="protein sequence ID" value="ARF12303.1"/>
    <property type="molecule type" value="Genomic_DNA"/>
</dbReference>
<keyword evidence="1" id="KW-0436">Ligase</keyword>
<sequence length="767" mass="87943">MDFTFLSFEHIQQVSPDLKEKFIDQATKANLKQILTKHKKSFRLSFHKTTLDNVYLVMVVGNNDDILIQLAQECNFPRGFPILWIPDHSMQYFGFYPKFDNDDRQMLDDTTEFDDIIALRFFKKFSGFLGQLISFEIGGKWYWTVTSKNSADCTSEFVQDGKRIFEPYVTYQLIQKMIQEKIHICAEVMSKNDQTHGTRVFNECPVVTCVGQSVEDQFVKYFDHMTLVDFCTKFKLPCDSAIIIDTPVEAQEFMKLVSSSRDFMVDDKLDQIIQKTKSIKKHQGTIDHANILGNCLEGIVLRLTHQDGRQTTKKYKFPNYTIRTMLIREQLNNFKMTNALKRITKGFTEHWCVTEEGKKYWYRFGIQAFYAYDYDHHMKFEPDVGKHIQLAEIIKPLDNIEELFDHHLAKISNGTIIIIGGPIGSGKTSMMNLFQKSDPKKYQVIDGDLLDMPNMQTVLMMGMERAVYSRWLVIKALMEGKVPVISAGGGIFFSQGKNQNFELVDQIYKTLGIIVKVVFLLPTSDVQVKSLDKTYDPVVLYNDQPLVIEAVTRRVQSGEWGMDPKFGKNVKGFANFIYTKSQANHKFALKLIQEANEVYGFPMITSKNYGIQDKFDLTQILNGIQETKPIISGNFHQIRILTQVDSDVVGHITWMFGDEIKYSLDDFAVLKTMYADETSGVRMSFKNNKNEMSLALPLDTIHEDGSTHITIDSGSHEPKEMKRVALAIKKGDKQITLPIKNSGQSVTYDLTSDQKPCHIKILGVFGI</sequence>
<dbReference type="Gene3D" id="3.40.50.300">
    <property type="entry name" value="P-loop containing nucleotide triphosphate hydrolases"/>
    <property type="match status" value="1"/>
</dbReference>
<proteinExistence type="predicted"/>
<protein>
    <submittedName>
        <fullName evidence="1">T4_1 superfamily RNA ligase</fullName>
    </submittedName>
</protein>
<name>A0A1V0SKR6_9VIRU</name>
<dbReference type="InterPro" id="IPR027417">
    <property type="entry name" value="P-loop_NTPase"/>
</dbReference>